<dbReference type="AlphaFoldDB" id="A0A0F8ZAM3"/>
<protein>
    <submittedName>
        <fullName evidence="1">Uncharacterized protein</fullName>
    </submittedName>
</protein>
<evidence type="ECO:0000313" key="1">
    <source>
        <dbReference type="EMBL" id="KKK90808.1"/>
    </source>
</evidence>
<gene>
    <name evidence="1" type="ORF">LCGC14_2719260</name>
</gene>
<comment type="caution">
    <text evidence="1">The sequence shown here is derived from an EMBL/GenBank/DDBJ whole genome shotgun (WGS) entry which is preliminary data.</text>
</comment>
<reference evidence="1" key="1">
    <citation type="journal article" date="2015" name="Nature">
        <title>Complex archaea that bridge the gap between prokaryotes and eukaryotes.</title>
        <authorList>
            <person name="Spang A."/>
            <person name="Saw J.H."/>
            <person name="Jorgensen S.L."/>
            <person name="Zaremba-Niedzwiedzka K."/>
            <person name="Martijn J."/>
            <person name="Lind A.E."/>
            <person name="van Eijk R."/>
            <person name="Schleper C."/>
            <person name="Guy L."/>
            <person name="Ettema T.J."/>
        </authorList>
    </citation>
    <scope>NUCLEOTIDE SEQUENCE</scope>
</reference>
<organism evidence="1">
    <name type="scientific">marine sediment metagenome</name>
    <dbReference type="NCBI Taxonomy" id="412755"/>
    <lineage>
        <taxon>unclassified sequences</taxon>
        <taxon>metagenomes</taxon>
        <taxon>ecological metagenomes</taxon>
    </lineage>
</organism>
<accession>A0A0F8ZAM3</accession>
<proteinExistence type="predicted"/>
<name>A0A0F8ZAM3_9ZZZZ</name>
<dbReference type="EMBL" id="LAZR01048930">
    <property type="protein sequence ID" value="KKK90808.1"/>
    <property type="molecule type" value="Genomic_DNA"/>
</dbReference>
<sequence>MTLRQQKALNLHKKGFTNMKVAELMNISQSTVSDLLDLNRGLYIRQKKYRKTKQAIERIKQRDSRYRKANKKAINLKANLRYKLKGKLYE</sequence>